<name>A0A0H2S3A6_9AGAM</name>
<keyword evidence="5 11" id="KW-0653">Protein transport</keyword>
<proteinExistence type="inferred from homology"/>
<dbReference type="PANTHER" id="PTHR21230">
    <property type="entry name" value="VESICLE TRANSPORT V-SNARE PROTEIN VTI1-RELATED"/>
    <property type="match status" value="1"/>
</dbReference>
<dbReference type="GO" id="GO:0006888">
    <property type="term" value="P:endoplasmic reticulum to Golgi vesicle-mediated transport"/>
    <property type="evidence" value="ECO:0007669"/>
    <property type="project" value="TreeGrafter"/>
</dbReference>
<keyword evidence="8 11" id="KW-0472">Membrane</keyword>
<dbReference type="InParanoid" id="A0A0H2S3A6"/>
<dbReference type="SUPFAM" id="SSF58038">
    <property type="entry name" value="SNARE fusion complex"/>
    <property type="match status" value="1"/>
</dbReference>
<evidence type="ECO:0000256" key="6">
    <source>
        <dbReference type="ARBA" id="ARBA00022989"/>
    </source>
</evidence>
<organism evidence="14 15">
    <name type="scientific">Schizopora paradoxa</name>
    <dbReference type="NCBI Taxonomy" id="27342"/>
    <lineage>
        <taxon>Eukaryota</taxon>
        <taxon>Fungi</taxon>
        <taxon>Dikarya</taxon>
        <taxon>Basidiomycota</taxon>
        <taxon>Agaricomycotina</taxon>
        <taxon>Agaricomycetes</taxon>
        <taxon>Hymenochaetales</taxon>
        <taxon>Schizoporaceae</taxon>
        <taxon>Schizopora</taxon>
    </lineage>
</organism>
<dbReference type="CDD" id="cd15863">
    <property type="entry name" value="SNARE_GS27"/>
    <property type="match status" value="1"/>
</dbReference>
<dbReference type="GO" id="GO:0005789">
    <property type="term" value="C:endoplasmic reticulum membrane"/>
    <property type="evidence" value="ECO:0007669"/>
    <property type="project" value="UniProtKB-SubCell"/>
</dbReference>
<keyword evidence="3 11" id="KW-0813">Transport</keyword>
<feature type="transmembrane region" description="Helical" evidence="13">
    <location>
        <begin position="217"/>
        <end position="237"/>
    </location>
</feature>
<evidence type="ECO:0000256" key="5">
    <source>
        <dbReference type="ARBA" id="ARBA00022927"/>
    </source>
</evidence>
<dbReference type="AlphaFoldDB" id="A0A0H2S3A6"/>
<evidence type="ECO:0000256" key="7">
    <source>
        <dbReference type="ARBA" id="ARBA00023034"/>
    </source>
</evidence>
<dbReference type="GO" id="GO:0005484">
    <property type="term" value="F:SNAP receptor activity"/>
    <property type="evidence" value="ECO:0007669"/>
    <property type="project" value="InterPro"/>
</dbReference>
<sequence>MNSLYNQGVRQTSSIQADLTRLRSGESSASLHGQIAASLAALQRTIDDYDSMAKREMIKAKQEKAQMRLQKFRSDYLELKNEFDTIRSKRDADKRTELFASATTPSATTARQRFTTGSSSEEVSESPFRGSTPTGGGSPYSTLDREGYALHEHSSLQDTDARLDDFLAQGRAVLDNLVDQRNMLKGTQRRLLDAANTIGLSRNVINWIERRSTQDMYIFFGGAIFTFFCFFLIWKYLG</sequence>
<dbReference type="STRING" id="27342.A0A0H2S3A6"/>
<feature type="region of interest" description="Disordered" evidence="12">
    <location>
        <begin position="100"/>
        <end position="144"/>
    </location>
</feature>
<dbReference type="InterPro" id="IPR027027">
    <property type="entry name" value="GOSR2/Membrin/Bos1"/>
</dbReference>
<evidence type="ECO:0000256" key="2">
    <source>
        <dbReference type="ARBA" id="ARBA00004409"/>
    </source>
</evidence>
<evidence type="ECO:0000256" key="10">
    <source>
        <dbReference type="ARBA" id="ARBA00040957"/>
    </source>
</evidence>
<dbReference type="GO" id="GO:0006906">
    <property type="term" value="P:vesicle fusion"/>
    <property type="evidence" value="ECO:0007669"/>
    <property type="project" value="TreeGrafter"/>
</dbReference>
<evidence type="ECO:0000256" key="4">
    <source>
        <dbReference type="ARBA" id="ARBA00022692"/>
    </source>
</evidence>
<dbReference type="OrthoDB" id="158360at2759"/>
<dbReference type="EMBL" id="KQ085895">
    <property type="protein sequence ID" value="KLO18417.1"/>
    <property type="molecule type" value="Genomic_DNA"/>
</dbReference>
<comment type="similarity">
    <text evidence="9 11">Belongs to the BOS1 family.</text>
</comment>
<evidence type="ECO:0000256" key="3">
    <source>
        <dbReference type="ARBA" id="ARBA00022448"/>
    </source>
</evidence>
<dbReference type="GO" id="GO:0000149">
    <property type="term" value="F:SNARE binding"/>
    <property type="evidence" value="ECO:0007669"/>
    <property type="project" value="TreeGrafter"/>
</dbReference>
<accession>A0A0H2S3A6</accession>
<evidence type="ECO:0000256" key="11">
    <source>
        <dbReference type="PIRNR" id="PIRNR028865"/>
    </source>
</evidence>
<comment type="subcellular location">
    <subcellularLocation>
        <location evidence="1">Endoplasmic reticulum membrane</location>
        <topology evidence="1">Single-pass type IV membrane protein</topology>
    </subcellularLocation>
    <subcellularLocation>
        <location evidence="2">Golgi apparatus membrane</location>
        <topology evidence="2">Single-pass type IV membrane protein</topology>
    </subcellularLocation>
</comment>
<protein>
    <recommendedName>
        <fullName evidence="10 11">Protein transport protein BOS1</fullName>
    </recommendedName>
</protein>
<dbReference type="Proteomes" id="UP000053477">
    <property type="component" value="Unassembled WGS sequence"/>
</dbReference>
<evidence type="ECO:0000256" key="12">
    <source>
        <dbReference type="SAM" id="MobiDB-lite"/>
    </source>
</evidence>
<keyword evidence="15" id="KW-1185">Reference proteome</keyword>
<dbReference type="GO" id="GO:0015031">
    <property type="term" value="P:protein transport"/>
    <property type="evidence" value="ECO:0007669"/>
    <property type="project" value="UniProtKB-KW"/>
</dbReference>
<gene>
    <name evidence="14" type="ORF">SCHPADRAFT_866815</name>
</gene>
<evidence type="ECO:0000313" key="14">
    <source>
        <dbReference type="EMBL" id="KLO18417.1"/>
    </source>
</evidence>
<dbReference type="GO" id="GO:0012507">
    <property type="term" value="C:ER to Golgi transport vesicle membrane"/>
    <property type="evidence" value="ECO:0007669"/>
    <property type="project" value="TreeGrafter"/>
</dbReference>
<feature type="compositionally biased region" description="Low complexity" evidence="12">
    <location>
        <begin position="100"/>
        <end position="110"/>
    </location>
</feature>
<comment type="function">
    <text evidence="11">SNARE required for protein transport between the ER and the Golgi complex.</text>
</comment>
<reference evidence="14 15" key="1">
    <citation type="submission" date="2015-04" db="EMBL/GenBank/DDBJ databases">
        <title>Complete genome sequence of Schizopora paradoxa KUC8140, a cosmopolitan wood degrader in East Asia.</title>
        <authorList>
            <consortium name="DOE Joint Genome Institute"/>
            <person name="Min B."/>
            <person name="Park H."/>
            <person name="Jang Y."/>
            <person name="Kim J.-J."/>
            <person name="Kim K.H."/>
            <person name="Pangilinan J."/>
            <person name="Lipzen A."/>
            <person name="Riley R."/>
            <person name="Grigoriev I.V."/>
            <person name="Spatafora J.W."/>
            <person name="Choi I.-G."/>
        </authorList>
    </citation>
    <scope>NUCLEOTIDE SEQUENCE [LARGE SCALE GENOMIC DNA]</scope>
    <source>
        <strain evidence="14 15">KUC8140</strain>
    </source>
</reference>
<feature type="compositionally biased region" description="Low complexity" evidence="12">
    <location>
        <begin position="118"/>
        <end position="132"/>
    </location>
</feature>
<evidence type="ECO:0000256" key="13">
    <source>
        <dbReference type="SAM" id="Phobius"/>
    </source>
</evidence>
<dbReference type="GO" id="GO:0031201">
    <property type="term" value="C:SNARE complex"/>
    <property type="evidence" value="ECO:0007669"/>
    <property type="project" value="TreeGrafter"/>
</dbReference>
<evidence type="ECO:0000256" key="8">
    <source>
        <dbReference type="ARBA" id="ARBA00023136"/>
    </source>
</evidence>
<evidence type="ECO:0000256" key="1">
    <source>
        <dbReference type="ARBA" id="ARBA00004163"/>
    </source>
</evidence>
<dbReference type="PANTHER" id="PTHR21230:SF1">
    <property type="entry name" value="GOLGI SNAP RECEPTOR COMPLEX MEMBER 2"/>
    <property type="match status" value="1"/>
</dbReference>
<keyword evidence="14" id="KW-0675">Receptor</keyword>
<evidence type="ECO:0000256" key="9">
    <source>
        <dbReference type="ARBA" id="ARBA00037983"/>
    </source>
</evidence>
<keyword evidence="7" id="KW-0333">Golgi apparatus</keyword>
<evidence type="ECO:0000313" key="15">
    <source>
        <dbReference type="Proteomes" id="UP000053477"/>
    </source>
</evidence>
<dbReference type="GO" id="GO:0000139">
    <property type="term" value="C:Golgi membrane"/>
    <property type="evidence" value="ECO:0007669"/>
    <property type="project" value="UniProtKB-SubCell"/>
</dbReference>
<dbReference type="FunCoup" id="A0A0H2S3A6">
    <property type="interactions" value="566"/>
</dbReference>
<dbReference type="PIRSF" id="PIRSF028865">
    <property type="entry name" value="Membrin-2"/>
    <property type="match status" value="1"/>
</dbReference>
<dbReference type="GO" id="GO:0031902">
    <property type="term" value="C:late endosome membrane"/>
    <property type="evidence" value="ECO:0007669"/>
    <property type="project" value="TreeGrafter"/>
</dbReference>
<dbReference type="Pfam" id="PF12352">
    <property type="entry name" value="V-SNARE_C"/>
    <property type="match status" value="1"/>
</dbReference>
<keyword evidence="4 13" id="KW-0812">Transmembrane</keyword>
<keyword evidence="6 13" id="KW-1133">Transmembrane helix</keyword>